<evidence type="ECO:0000313" key="3">
    <source>
        <dbReference type="EMBL" id="MFG3189409.1"/>
    </source>
</evidence>
<name>A0ABW7BPK0_9ACTN</name>
<organism evidence="3 4">
    <name type="scientific">Streptomyces omiyaensis</name>
    <dbReference type="NCBI Taxonomy" id="68247"/>
    <lineage>
        <taxon>Bacteria</taxon>
        <taxon>Bacillati</taxon>
        <taxon>Actinomycetota</taxon>
        <taxon>Actinomycetes</taxon>
        <taxon>Kitasatosporales</taxon>
        <taxon>Streptomycetaceae</taxon>
        <taxon>Streptomyces</taxon>
    </lineage>
</organism>
<sequence>MTYAPGPYGYGYAPVPPPPKPGVIPLAPLDLNHVLGGAFAAYRRHWKVLLGITLVSYALAALLIAGVVTAAWAGLSDRWAHTSTAEDVSLSDLTPLFTLLGAIWLACSVGLLLATALLHSAVAVVVQEAVLGRRVGFGTVWRRAWSRLGPVLGAVLLSAVAAVVPALLLMAGFFLLLAAMVASIGADDGSGAGWAVTGVLFLLLALAATPPALWLWVRFSLAPTAAVVESAGTLTALRRSAQLVRGAWWRIFGYTLVMLVIVAGVTFVVQTAVSLVTQASLFAAPLTQHATPGTIFFSTGTAAVVSTLLMLLTQAVLGPLQPLASGLLYVDQRIRRENLAPVLARAAGRPHA</sequence>
<keyword evidence="1" id="KW-0812">Transmembrane</keyword>
<dbReference type="Pfam" id="PF25231">
    <property type="entry name" value="DUF7847"/>
    <property type="match status" value="1"/>
</dbReference>
<evidence type="ECO:0000256" key="1">
    <source>
        <dbReference type="SAM" id="Phobius"/>
    </source>
</evidence>
<dbReference type="Proteomes" id="UP001604282">
    <property type="component" value="Unassembled WGS sequence"/>
</dbReference>
<feature type="transmembrane region" description="Helical" evidence="1">
    <location>
        <begin position="293"/>
        <end position="312"/>
    </location>
</feature>
<evidence type="ECO:0000313" key="4">
    <source>
        <dbReference type="Proteomes" id="UP001604282"/>
    </source>
</evidence>
<feature type="transmembrane region" description="Helical" evidence="1">
    <location>
        <begin position="194"/>
        <end position="217"/>
    </location>
</feature>
<feature type="domain" description="DUF7847" evidence="2">
    <location>
        <begin position="32"/>
        <end position="316"/>
    </location>
</feature>
<gene>
    <name evidence="3" type="ORF">ACGFYS_10735</name>
</gene>
<dbReference type="RefSeq" id="WP_189850677.1">
    <property type="nucleotide sequence ID" value="NZ_BMVV01000012.1"/>
</dbReference>
<feature type="transmembrane region" description="Helical" evidence="1">
    <location>
        <begin position="247"/>
        <end position="273"/>
    </location>
</feature>
<feature type="transmembrane region" description="Helical" evidence="1">
    <location>
        <begin position="48"/>
        <end position="73"/>
    </location>
</feature>
<dbReference type="EMBL" id="JBICZW010000005">
    <property type="protein sequence ID" value="MFG3189409.1"/>
    <property type="molecule type" value="Genomic_DNA"/>
</dbReference>
<protein>
    <submittedName>
        <fullName evidence="3">Oxidoreductase</fullName>
    </submittedName>
</protein>
<feature type="transmembrane region" description="Helical" evidence="1">
    <location>
        <begin position="151"/>
        <end position="182"/>
    </location>
</feature>
<comment type="caution">
    <text evidence="3">The sequence shown here is derived from an EMBL/GenBank/DDBJ whole genome shotgun (WGS) entry which is preliminary data.</text>
</comment>
<reference evidence="3 4" key="1">
    <citation type="submission" date="2024-10" db="EMBL/GenBank/DDBJ databases">
        <title>The Natural Products Discovery Center: Release of the First 8490 Sequenced Strains for Exploring Actinobacteria Biosynthetic Diversity.</title>
        <authorList>
            <person name="Kalkreuter E."/>
            <person name="Kautsar S.A."/>
            <person name="Yang D."/>
            <person name="Bader C.D."/>
            <person name="Teijaro C.N."/>
            <person name="Fluegel L."/>
            <person name="Davis C.M."/>
            <person name="Simpson J.R."/>
            <person name="Lauterbach L."/>
            <person name="Steele A.D."/>
            <person name="Gui C."/>
            <person name="Meng S."/>
            <person name="Li G."/>
            <person name="Viehrig K."/>
            <person name="Ye F."/>
            <person name="Su P."/>
            <person name="Kiefer A.F."/>
            <person name="Nichols A."/>
            <person name="Cepeda A.J."/>
            <person name="Yan W."/>
            <person name="Fan B."/>
            <person name="Jiang Y."/>
            <person name="Adhikari A."/>
            <person name="Zheng C.-J."/>
            <person name="Schuster L."/>
            <person name="Cowan T.M."/>
            <person name="Smanski M.J."/>
            <person name="Chevrette M.G."/>
            <person name="De Carvalho L.P.S."/>
            <person name="Shen B."/>
        </authorList>
    </citation>
    <scope>NUCLEOTIDE SEQUENCE [LARGE SCALE GENOMIC DNA]</scope>
    <source>
        <strain evidence="3 4">NPDC048229</strain>
    </source>
</reference>
<evidence type="ECO:0000259" key="2">
    <source>
        <dbReference type="Pfam" id="PF25231"/>
    </source>
</evidence>
<feature type="transmembrane region" description="Helical" evidence="1">
    <location>
        <begin position="93"/>
        <end position="126"/>
    </location>
</feature>
<proteinExistence type="predicted"/>
<accession>A0ABW7BPK0</accession>
<keyword evidence="4" id="KW-1185">Reference proteome</keyword>
<keyword evidence="1" id="KW-1133">Transmembrane helix</keyword>
<keyword evidence="1" id="KW-0472">Membrane</keyword>
<dbReference type="InterPro" id="IPR057169">
    <property type="entry name" value="DUF7847"/>
</dbReference>